<gene>
    <name evidence="5" type="ORF">N7644_16515</name>
</gene>
<keyword evidence="2" id="KW-0238">DNA-binding</keyword>
<evidence type="ECO:0000256" key="3">
    <source>
        <dbReference type="ARBA" id="ARBA00023163"/>
    </source>
</evidence>
<accession>A0AA42LG01</accession>
<dbReference type="Gene3D" id="1.10.10.60">
    <property type="entry name" value="Homeodomain-like"/>
    <property type="match status" value="1"/>
</dbReference>
<proteinExistence type="predicted"/>
<dbReference type="InterPro" id="IPR009057">
    <property type="entry name" value="Homeodomain-like_sf"/>
</dbReference>
<sequence length="360" mass="41597">MKKQIFNVHNDYLKILVATATKFGIPQSEIIRSCQIPLSYLTDMSSNERLSFELWTDYVGRILELLPDRGLGYQFGFNCKITTHGALGFALLTNNTIGQVLNDLQNYYSMRVHKMNLSILNKNNKIIIRLNPLYQLPSELNEFQKDSINKFFMESAIIDIVSNLQLITNYNLTGMSVDIAWDTPKYHHFYERRLPAFNFNKEFNQISFDIKSLDLPLTFSSTAAYAIAKELMNKEFLFYQDQDSKIILKVNQHLKFVPGVGFPTLSEVAKKLKISERTLKRDLASANTTFSALLQSRKFEVTRKLIDSNRNIQEISDLLGYSHISAFSRAFIGWTGKNPSDYIREQRVAIKQHYLKQNKV</sequence>
<protein>
    <submittedName>
        <fullName evidence="5">AraC family transcriptional regulator</fullName>
    </submittedName>
</protein>
<dbReference type="SMART" id="SM00342">
    <property type="entry name" value="HTH_ARAC"/>
    <property type="match status" value="1"/>
</dbReference>
<dbReference type="GO" id="GO:0000976">
    <property type="term" value="F:transcription cis-regulatory region binding"/>
    <property type="evidence" value="ECO:0007669"/>
    <property type="project" value="TreeGrafter"/>
</dbReference>
<dbReference type="GO" id="GO:0003700">
    <property type="term" value="F:DNA-binding transcription factor activity"/>
    <property type="evidence" value="ECO:0007669"/>
    <property type="project" value="InterPro"/>
</dbReference>
<name>A0AA42LG01_9GAMM</name>
<evidence type="ECO:0000313" key="5">
    <source>
        <dbReference type="EMBL" id="MDH0565270.1"/>
    </source>
</evidence>
<keyword evidence="3" id="KW-0804">Transcription</keyword>
<reference evidence="5" key="1">
    <citation type="submission" date="2022-09" db="EMBL/GenBank/DDBJ databases">
        <title>Intensive care unit water sources are persistently colonized with multi-drug resistant bacteria and are the site of extensive horizontal gene transfer of antibiotic resistance genes.</title>
        <authorList>
            <person name="Diorio-Toth L."/>
        </authorList>
    </citation>
    <scope>NUCLEOTIDE SEQUENCE</scope>
    <source>
        <strain evidence="5">GD04005</strain>
    </source>
</reference>
<evidence type="ECO:0000256" key="1">
    <source>
        <dbReference type="ARBA" id="ARBA00023015"/>
    </source>
</evidence>
<dbReference type="Pfam" id="PF12833">
    <property type="entry name" value="HTH_18"/>
    <property type="match status" value="1"/>
</dbReference>
<dbReference type="Proteomes" id="UP001159329">
    <property type="component" value="Unassembled WGS sequence"/>
</dbReference>
<evidence type="ECO:0000313" key="6">
    <source>
        <dbReference type="Proteomes" id="UP001159329"/>
    </source>
</evidence>
<dbReference type="PANTHER" id="PTHR47894">
    <property type="entry name" value="HTH-TYPE TRANSCRIPTIONAL REGULATOR GADX"/>
    <property type="match status" value="1"/>
</dbReference>
<organism evidence="5 6">
    <name type="scientific">Acinetobacter courvalinii</name>
    <dbReference type="NCBI Taxonomy" id="280147"/>
    <lineage>
        <taxon>Bacteria</taxon>
        <taxon>Pseudomonadati</taxon>
        <taxon>Pseudomonadota</taxon>
        <taxon>Gammaproteobacteria</taxon>
        <taxon>Moraxellales</taxon>
        <taxon>Moraxellaceae</taxon>
        <taxon>Acinetobacter</taxon>
    </lineage>
</organism>
<dbReference type="Pfam" id="PF12625">
    <property type="entry name" value="Arabinose_bd"/>
    <property type="match status" value="1"/>
</dbReference>
<dbReference type="InterPro" id="IPR018060">
    <property type="entry name" value="HTH_AraC"/>
</dbReference>
<keyword evidence="1" id="KW-0805">Transcription regulation</keyword>
<comment type="caution">
    <text evidence="5">The sequence shown here is derived from an EMBL/GenBank/DDBJ whole genome shotgun (WGS) entry which is preliminary data.</text>
</comment>
<feature type="domain" description="HTH araC/xylS-type" evidence="4">
    <location>
        <begin position="244"/>
        <end position="345"/>
    </location>
</feature>
<dbReference type="GO" id="GO:0005829">
    <property type="term" value="C:cytosol"/>
    <property type="evidence" value="ECO:0007669"/>
    <property type="project" value="TreeGrafter"/>
</dbReference>
<dbReference type="PANTHER" id="PTHR47894:SF1">
    <property type="entry name" value="HTH-TYPE TRANSCRIPTIONAL REGULATOR VQSM"/>
    <property type="match status" value="1"/>
</dbReference>
<dbReference type="InterPro" id="IPR032687">
    <property type="entry name" value="AraC-type_N"/>
</dbReference>
<dbReference type="PROSITE" id="PS01124">
    <property type="entry name" value="HTH_ARAC_FAMILY_2"/>
    <property type="match status" value="1"/>
</dbReference>
<evidence type="ECO:0000259" key="4">
    <source>
        <dbReference type="PROSITE" id="PS01124"/>
    </source>
</evidence>
<dbReference type="SUPFAM" id="SSF46689">
    <property type="entry name" value="Homeodomain-like"/>
    <property type="match status" value="1"/>
</dbReference>
<evidence type="ECO:0000256" key="2">
    <source>
        <dbReference type="ARBA" id="ARBA00023125"/>
    </source>
</evidence>
<dbReference type="EMBL" id="JAOEEO010000007">
    <property type="protein sequence ID" value="MDH0565270.1"/>
    <property type="molecule type" value="Genomic_DNA"/>
</dbReference>
<dbReference type="AlphaFoldDB" id="A0AA42LG01"/>
<dbReference type="RefSeq" id="WP_279696757.1">
    <property type="nucleotide sequence ID" value="NZ_JAOEEO010000007.1"/>
</dbReference>